<feature type="region of interest" description="Disordered" evidence="2">
    <location>
        <begin position="677"/>
        <end position="698"/>
    </location>
</feature>
<proteinExistence type="predicted"/>
<feature type="compositionally biased region" description="Polar residues" evidence="2">
    <location>
        <begin position="677"/>
        <end position="688"/>
    </location>
</feature>
<accession>A0A6L2NB38</accession>
<feature type="region of interest" description="Disordered" evidence="2">
    <location>
        <begin position="852"/>
        <end position="900"/>
    </location>
</feature>
<comment type="caution">
    <text evidence="3">The sequence shown here is derived from an EMBL/GenBank/DDBJ whole genome shotgun (WGS) entry which is preliminary data.</text>
</comment>
<feature type="coiled-coil region" evidence="1">
    <location>
        <begin position="712"/>
        <end position="739"/>
    </location>
</feature>
<dbReference type="EMBL" id="BKCJ010008352">
    <property type="protein sequence ID" value="GEU81774.1"/>
    <property type="molecule type" value="Genomic_DNA"/>
</dbReference>
<evidence type="ECO:0000256" key="1">
    <source>
        <dbReference type="SAM" id="Coils"/>
    </source>
</evidence>
<feature type="region of interest" description="Disordered" evidence="2">
    <location>
        <begin position="754"/>
        <end position="775"/>
    </location>
</feature>
<feature type="compositionally biased region" description="Basic residues" evidence="2">
    <location>
        <begin position="852"/>
        <end position="868"/>
    </location>
</feature>
<evidence type="ECO:0008006" key="4">
    <source>
        <dbReference type="Google" id="ProtNLM"/>
    </source>
</evidence>
<evidence type="ECO:0000313" key="3">
    <source>
        <dbReference type="EMBL" id="GEU81774.1"/>
    </source>
</evidence>
<feature type="compositionally biased region" description="Acidic residues" evidence="2">
    <location>
        <begin position="1"/>
        <end position="10"/>
    </location>
</feature>
<reference evidence="3" key="1">
    <citation type="journal article" date="2019" name="Sci. Rep.">
        <title>Draft genome of Tanacetum cinerariifolium, the natural source of mosquito coil.</title>
        <authorList>
            <person name="Yamashiro T."/>
            <person name="Shiraishi A."/>
            <person name="Satake H."/>
            <person name="Nakayama K."/>
        </authorList>
    </citation>
    <scope>NUCLEOTIDE SEQUENCE</scope>
</reference>
<organism evidence="3">
    <name type="scientific">Tanacetum cinerariifolium</name>
    <name type="common">Dalmatian daisy</name>
    <name type="synonym">Chrysanthemum cinerariifolium</name>
    <dbReference type="NCBI Taxonomy" id="118510"/>
    <lineage>
        <taxon>Eukaryota</taxon>
        <taxon>Viridiplantae</taxon>
        <taxon>Streptophyta</taxon>
        <taxon>Embryophyta</taxon>
        <taxon>Tracheophyta</taxon>
        <taxon>Spermatophyta</taxon>
        <taxon>Magnoliopsida</taxon>
        <taxon>eudicotyledons</taxon>
        <taxon>Gunneridae</taxon>
        <taxon>Pentapetalae</taxon>
        <taxon>asterids</taxon>
        <taxon>campanulids</taxon>
        <taxon>Asterales</taxon>
        <taxon>Asteraceae</taxon>
        <taxon>Asteroideae</taxon>
        <taxon>Anthemideae</taxon>
        <taxon>Anthemidinae</taxon>
        <taxon>Tanacetum</taxon>
    </lineage>
</organism>
<gene>
    <name evidence="3" type="ORF">Tci_053752</name>
</gene>
<feature type="compositionally biased region" description="Basic and acidic residues" evidence="2">
    <location>
        <begin position="13"/>
        <end position="25"/>
    </location>
</feature>
<name>A0A6L2NB38_TANCI</name>
<feature type="region of interest" description="Disordered" evidence="2">
    <location>
        <begin position="1"/>
        <end position="30"/>
    </location>
</feature>
<keyword evidence="1" id="KW-0175">Coiled coil</keyword>
<dbReference type="AlphaFoldDB" id="A0A6L2NB38"/>
<sequence length="1045" mass="118945">MQDPENEDNEVLSTEKPRVNQEKDANVNSTNNINTISLTANVASTKNNDVDENIVYGCVDDPNMPNLEEIVYLDDVEDVGVEADMTTLDTNILVSPIPTTRIHKDHPVKQIIRDIHSAPQTKKMTKNVTNHSMFSSVQQRINHKDFHNCLFACFLSQVEPKKVIQALTDLNWIEAMQDELPQFKLQQVWIFVDLPYDKRAIKTKWIYRNKKDERGIVVINKARVHFSMARLKRRFISVNFLGLKIQSSLTEFIRGQIDKTLFIKRVKGDILLVQVYVDDIIFGSTIKEMCTEFEKMMHKSQDKYVNEILKKFGFLTVKTASTPMETSKPLMKDENAEDVDVHLYRSMIGSLMYLTSSSGLYTNDDWNKVKQLLRMKLKLTLAYTYYCMLKVNVVRHKLTTAIDVNVVEDVHNLDAFLSKPTESEGFEQIIDFLNANPIKYVLTVNPIIYTSYIEQFWATTTAKNINEEAKIQAKVDGNKVTISEATIRRDLKFEDGGGVDYLSNEVIFDSTHEHLDSGIKFLMYLRFVQVFLDKQVDGMSKHNAICVITSHTKKVFSNMKRVGKDFSRKHTPLFTTMIVQAQEELYEDTEVPTDTQHTPTIIQPTTSQPQTKQNPRKTRRKDTELPQTSVPTKVDADEAVYKEMYDSVERAATIFTGLDAKQDRDIISKTQFTATLNEPSSIGTSSCSGPRRQETMRDVTTQTRVLDLKKIKTAQAKEIANLKKRVKRLERKKKSRSHRLKRLYKVRLSASVESSTEEQSLDKEEASKQERNIVDIDADAQTTLVDETAEDQRREKALEANITEWDDVQAMMDADYELVASLQEEEQGELTIEEKSRLFMELMDKRKKHFAKLRAKEKTRKPPTKAQKRNQIEIRTEESSKRAGEDLQHESTKKQKVDDDQEAVELKMCLEIVLDDKDDVTIDATPLTSKSPTIIDYKIHKEGRKSYFQIIRADASGGSPPQAQHHHGAAVVAVVGSAATTEARNQEFHKFHRDGGGQSATHSPTTAVAAAGSCCCRCSAGGGVGGDEWWGYGGSGWRWWRVAAG</sequence>
<feature type="compositionally biased region" description="Basic and acidic residues" evidence="2">
    <location>
        <begin position="870"/>
        <end position="898"/>
    </location>
</feature>
<evidence type="ECO:0000256" key="2">
    <source>
        <dbReference type="SAM" id="MobiDB-lite"/>
    </source>
</evidence>
<feature type="compositionally biased region" description="Basic and acidic residues" evidence="2">
    <location>
        <begin position="760"/>
        <end position="774"/>
    </location>
</feature>
<feature type="region of interest" description="Disordered" evidence="2">
    <location>
        <begin position="588"/>
        <end position="631"/>
    </location>
</feature>
<feature type="compositionally biased region" description="Low complexity" evidence="2">
    <location>
        <begin position="592"/>
        <end position="613"/>
    </location>
</feature>
<protein>
    <recommendedName>
        <fullName evidence="4">Reverse transcriptase Ty1/copia-type domain-containing protein</fullName>
    </recommendedName>
</protein>